<evidence type="ECO:0000256" key="2">
    <source>
        <dbReference type="ARBA" id="ARBA00022475"/>
    </source>
</evidence>
<evidence type="ECO:0000256" key="3">
    <source>
        <dbReference type="ARBA" id="ARBA00022692"/>
    </source>
</evidence>
<keyword evidence="5 6" id="KW-0472">Membrane</keyword>
<feature type="transmembrane region" description="Helical" evidence="6">
    <location>
        <begin position="155"/>
        <end position="178"/>
    </location>
</feature>
<keyword evidence="2" id="KW-1003">Cell membrane</keyword>
<keyword evidence="3 6" id="KW-0812">Transmembrane</keyword>
<feature type="transmembrane region" description="Helical" evidence="6">
    <location>
        <begin position="267"/>
        <end position="292"/>
    </location>
</feature>
<evidence type="ECO:0000256" key="1">
    <source>
        <dbReference type="ARBA" id="ARBA00004651"/>
    </source>
</evidence>
<evidence type="ECO:0000256" key="6">
    <source>
        <dbReference type="SAM" id="Phobius"/>
    </source>
</evidence>
<dbReference type="EMBL" id="MASR01000001">
    <property type="protein sequence ID" value="OFE13548.1"/>
    <property type="molecule type" value="Genomic_DNA"/>
</dbReference>
<comment type="caution">
    <text evidence="7">The sequence shown here is derived from an EMBL/GenBank/DDBJ whole genome shotgun (WGS) entry which is preliminary data.</text>
</comment>
<sequence>MYLGLPASTGATTRRAALATLVAIAPSASYSHTFGDGTGVYFWIPDPLTTALLLLIACLYWRGQRMGADLSAQQVRQQTWFWLGWALLVIALSPPIDPMGDALFSVHMIQHELMMLGAAPLLVASRPSANLVRGMPRAGALALGAFLRNTGGARWLAWLGAPLNAWLIHAVGLWVWHIPALFNAGLRSELMHTLQHTSFMLIALVFWFALLKPRQNAPAANVLYLFTTALHASMLGALLTFSSRAWYAPYQTSAPLWGFSALEDQQLGGLIMWMPAGTVFLVAALLSLASLLQTREQTCE</sequence>
<evidence type="ECO:0000313" key="8">
    <source>
        <dbReference type="Proteomes" id="UP000175669"/>
    </source>
</evidence>
<organism evidence="7 8">
    <name type="scientific">Pseudohongiella acticola</name>
    <dbReference type="NCBI Taxonomy" id="1524254"/>
    <lineage>
        <taxon>Bacteria</taxon>
        <taxon>Pseudomonadati</taxon>
        <taxon>Pseudomonadota</taxon>
        <taxon>Gammaproteobacteria</taxon>
        <taxon>Pseudomonadales</taxon>
        <taxon>Pseudohongiellaceae</taxon>
        <taxon>Pseudohongiella</taxon>
    </lineage>
</organism>
<dbReference type="STRING" id="1524254.PHACT_10715"/>
<keyword evidence="8" id="KW-1185">Reference proteome</keyword>
<dbReference type="Pfam" id="PF09678">
    <property type="entry name" value="Caa3_CtaG"/>
    <property type="match status" value="1"/>
</dbReference>
<gene>
    <name evidence="7" type="ORF">PHACT_10715</name>
</gene>
<reference evidence="8" key="1">
    <citation type="submission" date="2016-07" db="EMBL/GenBank/DDBJ databases">
        <authorList>
            <person name="Florea S."/>
            <person name="Webb J.S."/>
            <person name="Jaromczyk J."/>
            <person name="Schardl C.L."/>
        </authorList>
    </citation>
    <scope>NUCLEOTIDE SEQUENCE [LARGE SCALE GENOMIC DNA]</scope>
    <source>
        <strain evidence="8">KCTC 42131</strain>
    </source>
</reference>
<evidence type="ECO:0008006" key="9">
    <source>
        <dbReference type="Google" id="ProtNLM"/>
    </source>
</evidence>
<keyword evidence="4 6" id="KW-1133">Transmembrane helix</keyword>
<feature type="transmembrane region" description="Helical" evidence="6">
    <location>
        <begin position="80"/>
        <end position="96"/>
    </location>
</feature>
<dbReference type="InterPro" id="IPR019108">
    <property type="entry name" value="Caa3_assmbl_CtaG-rel"/>
</dbReference>
<dbReference type="AlphaFoldDB" id="A0A1E8CM89"/>
<dbReference type="GO" id="GO:0005886">
    <property type="term" value="C:plasma membrane"/>
    <property type="evidence" value="ECO:0007669"/>
    <property type="project" value="UniProtKB-SubCell"/>
</dbReference>
<evidence type="ECO:0000256" key="5">
    <source>
        <dbReference type="ARBA" id="ARBA00023136"/>
    </source>
</evidence>
<evidence type="ECO:0000256" key="4">
    <source>
        <dbReference type="ARBA" id="ARBA00022989"/>
    </source>
</evidence>
<comment type="subcellular location">
    <subcellularLocation>
        <location evidence="1">Cell membrane</location>
        <topology evidence="1">Multi-pass membrane protein</topology>
    </subcellularLocation>
</comment>
<accession>A0A1E8CM89</accession>
<proteinExistence type="predicted"/>
<feature type="transmembrane region" description="Helical" evidence="6">
    <location>
        <begin position="222"/>
        <end position="247"/>
    </location>
</feature>
<feature type="transmembrane region" description="Helical" evidence="6">
    <location>
        <begin position="190"/>
        <end position="210"/>
    </location>
</feature>
<feature type="transmembrane region" description="Helical" evidence="6">
    <location>
        <begin position="41"/>
        <end position="60"/>
    </location>
</feature>
<protein>
    <recommendedName>
        <fullName evidence="9">Cytochrome c oxidase assembly protein</fullName>
    </recommendedName>
</protein>
<evidence type="ECO:0000313" key="7">
    <source>
        <dbReference type="EMBL" id="OFE13548.1"/>
    </source>
</evidence>
<name>A0A1E8CM89_9GAMM</name>
<feature type="transmembrane region" description="Helical" evidence="6">
    <location>
        <begin position="102"/>
        <end position="123"/>
    </location>
</feature>
<dbReference type="Proteomes" id="UP000175669">
    <property type="component" value="Unassembled WGS sequence"/>
</dbReference>